<accession>A0AAD7C1V6</accession>
<keyword evidence="3" id="KW-1185">Reference proteome</keyword>
<feature type="transmembrane region" description="Helical" evidence="1">
    <location>
        <begin position="117"/>
        <end position="144"/>
    </location>
</feature>
<protein>
    <submittedName>
        <fullName evidence="2">Uncharacterized protein</fullName>
    </submittedName>
</protein>
<sequence>PVDFLPQLITWATFNIFATCGLVPLLLVTLYLQGLDANATLVSLEFIFILTSSSASALVWTGHGLDPDPPFGLCLWNASVVMANTPLMAGAALAIVTKVWGTTMSIWHPRWQPVMSWITWTPFLISIPFLFGCPLLFTAVGLGLKNRDLVYRGSPFYCLLDVDSLQILSSAFGAILTFTSLVLAAWTSVKLVRTRRRIGSARFSAEDSNGISYAFVLRVIFFSLFVGAAFVSGIVALNSSFDAVIPDIVVASCGVGAFFHF</sequence>
<dbReference type="EMBL" id="JARKIF010000006">
    <property type="protein sequence ID" value="KAJ7636830.1"/>
    <property type="molecule type" value="Genomic_DNA"/>
</dbReference>
<evidence type="ECO:0000313" key="3">
    <source>
        <dbReference type="Proteomes" id="UP001221142"/>
    </source>
</evidence>
<name>A0AAD7C1V6_9AGAR</name>
<feature type="transmembrane region" description="Helical" evidence="1">
    <location>
        <begin position="75"/>
        <end position="96"/>
    </location>
</feature>
<comment type="caution">
    <text evidence="2">The sequence shown here is derived from an EMBL/GenBank/DDBJ whole genome shotgun (WGS) entry which is preliminary data.</text>
</comment>
<dbReference type="Proteomes" id="UP001221142">
    <property type="component" value="Unassembled WGS sequence"/>
</dbReference>
<feature type="transmembrane region" description="Helical" evidence="1">
    <location>
        <begin position="164"/>
        <end position="189"/>
    </location>
</feature>
<dbReference type="AlphaFoldDB" id="A0AAD7C1V6"/>
<proteinExistence type="predicted"/>
<organism evidence="2 3">
    <name type="scientific">Roridomyces roridus</name>
    <dbReference type="NCBI Taxonomy" id="1738132"/>
    <lineage>
        <taxon>Eukaryota</taxon>
        <taxon>Fungi</taxon>
        <taxon>Dikarya</taxon>
        <taxon>Basidiomycota</taxon>
        <taxon>Agaricomycotina</taxon>
        <taxon>Agaricomycetes</taxon>
        <taxon>Agaricomycetidae</taxon>
        <taxon>Agaricales</taxon>
        <taxon>Marasmiineae</taxon>
        <taxon>Mycenaceae</taxon>
        <taxon>Roridomyces</taxon>
    </lineage>
</organism>
<feature type="transmembrane region" description="Helical" evidence="1">
    <location>
        <begin position="44"/>
        <end position="63"/>
    </location>
</feature>
<reference evidence="2" key="1">
    <citation type="submission" date="2023-03" db="EMBL/GenBank/DDBJ databases">
        <title>Massive genome expansion in bonnet fungi (Mycena s.s.) driven by repeated elements and novel gene families across ecological guilds.</title>
        <authorList>
            <consortium name="Lawrence Berkeley National Laboratory"/>
            <person name="Harder C.B."/>
            <person name="Miyauchi S."/>
            <person name="Viragh M."/>
            <person name="Kuo A."/>
            <person name="Thoen E."/>
            <person name="Andreopoulos B."/>
            <person name="Lu D."/>
            <person name="Skrede I."/>
            <person name="Drula E."/>
            <person name="Henrissat B."/>
            <person name="Morin E."/>
            <person name="Kohler A."/>
            <person name="Barry K."/>
            <person name="LaButti K."/>
            <person name="Morin E."/>
            <person name="Salamov A."/>
            <person name="Lipzen A."/>
            <person name="Mereny Z."/>
            <person name="Hegedus B."/>
            <person name="Baldrian P."/>
            <person name="Stursova M."/>
            <person name="Weitz H."/>
            <person name="Taylor A."/>
            <person name="Grigoriev I.V."/>
            <person name="Nagy L.G."/>
            <person name="Martin F."/>
            <person name="Kauserud H."/>
        </authorList>
    </citation>
    <scope>NUCLEOTIDE SEQUENCE</scope>
    <source>
        <strain evidence="2">9284</strain>
    </source>
</reference>
<evidence type="ECO:0000313" key="2">
    <source>
        <dbReference type="EMBL" id="KAJ7636830.1"/>
    </source>
</evidence>
<keyword evidence="1" id="KW-1133">Transmembrane helix</keyword>
<keyword evidence="1" id="KW-0472">Membrane</keyword>
<evidence type="ECO:0000256" key="1">
    <source>
        <dbReference type="SAM" id="Phobius"/>
    </source>
</evidence>
<feature type="transmembrane region" description="Helical" evidence="1">
    <location>
        <begin position="210"/>
        <end position="237"/>
    </location>
</feature>
<feature type="non-terminal residue" evidence="2">
    <location>
        <position position="1"/>
    </location>
</feature>
<gene>
    <name evidence="2" type="ORF">FB45DRAFT_682950</name>
</gene>
<feature type="non-terminal residue" evidence="2">
    <location>
        <position position="261"/>
    </location>
</feature>
<feature type="transmembrane region" description="Helical" evidence="1">
    <location>
        <begin position="12"/>
        <end position="32"/>
    </location>
</feature>
<keyword evidence="1" id="KW-0812">Transmembrane</keyword>